<dbReference type="GeneTree" id="ENSGT00940000175361"/>
<reference evidence="2" key="2">
    <citation type="submission" date="2025-09" db="UniProtKB">
        <authorList>
            <consortium name="Ensembl"/>
        </authorList>
    </citation>
    <scope>IDENTIFICATION</scope>
</reference>
<dbReference type="STRING" id="56723.ENSLBEP00000000489"/>
<dbReference type="InParanoid" id="A0A3Q3KTX5"/>
<evidence type="ECO:0000313" key="3">
    <source>
        <dbReference type="Proteomes" id="UP000261660"/>
    </source>
</evidence>
<evidence type="ECO:0000256" key="1">
    <source>
        <dbReference type="SAM" id="MobiDB-lite"/>
    </source>
</evidence>
<evidence type="ECO:0000313" key="2">
    <source>
        <dbReference type="Ensembl" id="ENSLBEP00000000489.1"/>
    </source>
</evidence>
<proteinExistence type="predicted"/>
<reference evidence="2" key="1">
    <citation type="submission" date="2025-08" db="UniProtKB">
        <authorList>
            <consortium name="Ensembl"/>
        </authorList>
    </citation>
    <scope>IDENTIFICATION</scope>
</reference>
<dbReference type="FunCoup" id="A0A3Q3KTX5">
    <property type="interactions" value="1"/>
</dbReference>
<keyword evidence="3" id="KW-1185">Reference proteome</keyword>
<dbReference type="Ensembl" id="ENSLBET00000000507.1">
    <property type="protein sequence ID" value="ENSLBEP00000000489.1"/>
    <property type="gene ID" value="ENSLBEG00000000397.1"/>
</dbReference>
<dbReference type="InterPro" id="IPR038794">
    <property type="entry name" value="LIAT1"/>
</dbReference>
<feature type="compositionally biased region" description="Low complexity" evidence="1">
    <location>
        <begin position="1"/>
        <end position="20"/>
    </location>
</feature>
<accession>A0A3Q3KTX5</accession>
<dbReference type="PANTHER" id="PTHR36474">
    <property type="entry name" value="PROTEIN LIAT1"/>
    <property type="match status" value="1"/>
</dbReference>
<sequence length="141" mass="16135">MVPGSMQPPQSPGQPRGQLPKIKATRGKDGKQLNNSSCRSKRRHPKDSTGLLKNKSRLNEEAEPSSQHGESLRWEGALEDPQAEEKRLELYRANRRQRYISHRKTLLKDNQVVFSMENKDLKVLSQSEQQVSATLLHLRLN</sequence>
<name>A0A3Q3KTX5_9LABR</name>
<dbReference type="PANTHER" id="PTHR36474:SF1">
    <property type="entry name" value="PROTEIN LIAT1"/>
    <property type="match status" value="1"/>
</dbReference>
<organism evidence="2 3">
    <name type="scientific">Labrus bergylta</name>
    <name type="common">ballan wrasse</name>
    <dbReference type="NCBI Taxonomy" id="56723"/>
    <lineage>
        <taxon>Eukaryota</taxon>
        <taxon>Metazoa</taxon>
        <taxon>Chordata</taxon>
        <taxon>Craniata</taxon>
        <taxon>Vertebrata</taxon>
        <taxon>Euteleostomi</taxon>
        <taxon>Actinopterygii</taxon>
        <taxon>Neopterygii</taxon>
        <taxon>Teleostei</taxon>
        <taxon>Neoteleostei</taxon>
        <taxon>Acanthomorphata</taxon>
        <taxon>Eupercaria</taxon>
        <taxon>Labriformes</taxon>
        <taxon>Labridae</taxon>
        <taxon>Labrus</taxon>
    </lineage>
</organism>
<dbReference type="AlphaFoldDB" id="A0A3Q3KTX5"/>
<feature type="region of interest" description="Disordered" evidence="1">
    <location>
        <begin position="1"/>
        <end position="83"/>
    </location>
</feature>
<protein>
    <submittedName>
        <fullName evidence="2">Uncharacterized protein</fullName>
    </submittedName>
</protein>
<dbReference type="Proteomes" id="UP000261660">
    <property type="component" value="Unplaced"/>
</dbReference>